<feature type="region of interest" description="Disordered" evidence="3">
    <location>
        <begin position="571"/>
        <end position="639"/>
    </location>
</feature>
<proteinExistence type="inferred from homology"/>
<feature type="compositionally biased region" description="Low complexity" evidence="3">
    <location>
        <begin position="583"/>
        <end position="595"/>
    </location>
</feature>
<evidence type="ECO:0000313" key="5">
    <source>
        <dbReference type="RefSeq" id="XP_022104827.1"/>
    </source>
</evidence>
<gene>
    <name evidence="5" type="primary">LOC110986868</name>
</gene>
<evidence type="ECO:0000256" key="3">
    <source>
        <dbReference type="SAM" id="MobiDB-lite"/>
    </source>
</evidence>
<feature type="compositionally biased region" description="Basic and acidic residues" evidence="3">
    <location>
        <begin position="571"/>
        <end position="582"/>
    </location>
</feature>
<dbReference type="InterPro" id="IPR019579">
    <property type="entry name" value="FAM161A/B"/>
</dbReference>
<reference evidence="5" key="1">
    <citation type="submission" date="2025-08" db="UniProtKB">
        <authorList>
            <consortium name="RefSeq"/>
        </authorList>
    </citation>
    <scope>IDENTIFICATION</scope>
</reference>
<name>A0A8B7ZII6_ACAPL</name>
<evidence type="ECO:0000313" key="4">
    <source>
        <dbReference type="Proteomes" id="UP000694845"/>
    </source>
</evidence>
<dbReference type="GO" id="GO:0005929">
    <property type="term" value="C:cilium"/>
    <property type="evidence" value="ECO:0007669"/>
    <property type="project" value="TreeGrafter"/>
</dbReference>
<dbReference type="GeneID" id="110986868"/>
<dbReference type="PANTHER" id="PTHR21501:SF1">
    <property type="entry name" value="PROTEIN FAM-161"/>
    <property type="match status" value="1"/>
</dbReference>
<feature type="region of interest" description="Disordered" evidence="3">
    <location>
        <begin position="387"/>
        <end position="444"/>
    </location>
</feature>
<feature type="compositionally biased region" description="Basic and acidic residues" evidence="3">
    <location>
        <begin position="486"/>
        <end position="495"/>
    </location>
</feature>
<dbReference type="KEGG" id="aplc:110986868"/>
<feature type="compositionally biased region" description="Basic and acidic residues" evidence="3">
    <location>
        <begin position="387"/>
        <end position="396"/>
    </location>
</feature>
<keyword evidence="2" id="KW-0175">Coiled coil</keyword>
<comment type="similarity">
    <text evidence="1">Belongs to the FAM161 family.</text>
</comment>
<sequence length="814" mass="94165">MATALGGHSLSALTNSCVKLPINPRSRLAATFTERGGSFKPYSEKRTEDEERELVNDTAPNGIRYGYGDVRNLDNGHDYSDGHDGGQREPVNQDEHSRLQPDQLFESLKDNIDSYTDEEFYRKLTEMKDEHRKTLHRLEVLYDQKLTLNGHDVPGSNIEVEEPPFTKSGPVYIGDHKLCHIDDEIEQFTKSHDWSAKKDHVKDMSAKPPIGRPKTAWAGKSRRSLRRSMPTENWSDITWNSDSGQDTSGSELDVSNMSTQSRRTQNLSKPYSTSQDMVDRMWDDFSVEEYAPRVRSSSRASSVRSTGSVKSKEWSPKITIPKPFQMTQREATKEKTKSRACLELEQELAEKEKAEEAECQRKFKATPAPVHTFMPLYDEIQERDIERSRNNRENSKTRLLSQQRPFSFVKREEEKKKHRRSQSLPLTEAKGKKPKQFKAKEIPKSVFDPTVSDRILEEEEYRKIRIKMRSEEMLRQSSLPPNMQHRGKEYTDGKMRQKLFKSREKMAFLTTEHKFRPQVNGEVPDYDELYRQFQQEVQRKKREKEPTVVQPFNLRTARIPSKMNKILDEMKQEEEKRKEKLRGSSSKSLSLRSSLNISEDVIPAKTTAASKMRKSVTERALREKAEKEREEAERERQKRIKDRKLKQFITRKALANDNSESLSVSSKTKLQNYIQAGKSRQAEYEQQLKEMMSRVESRPLLFERQSQVNAKKAAEKKYQQALQDAGLDEEFLVRKGRGSITQASMRSYDYPDDSDEDLTFGRQDDVDVSLGSAKGGMGSHQEGGSHSYDNDFDDEEDDDENRSISSIHSEEAEM</sequence>
<dbReference type="GO" id="GO:0005856">
    <property type="term" value="C:cytoskeleton"/>
    <property type="evidence" value="ECO:0007669"/>
    <property type="project" value="UniProtKB-ARBA"/>
</dbReference>
<keyword evidence="4" id="KW-1185">Reference proteome</keyword>
<feature type="region of interest" description="Disordered" evidence="3">
    <location>
        <begin position="59"/>
        <end position="97"/>
    </location>
</feature>
<dbReference type="RefSeq" id="XP_022104827.1">
    <property type="nucleotide sequence ID" value="XM_022249135.1"/>
</dbReference>
<dbReference type="GO" id="GO:0044782">
    <property type="term" value="P:cilium organization"/>
    <property type="evidence" value="ECO:0007669"/>
    <property type="project" value="TreeGrafter"/>
</dbReference>
<dbReference type="Pfam" id="PF10595">
    <property type="entry name" value="FAM161A_B"/>
    <property type="match status" value="1"/>
</dbReference>
<dbReference type="OrthoDB" id="2150121at2759"/>
<dbReference type="OMA" id="RENRWPY"/>
<dbReference type="Proteomes" id="UP000694845">
    <property type="component" value="Unplaced"/>
</dbReference>
<feature type="region of interest" description="Disordered" evidence="3">
    <location>
        <begin position="199"/>
        <end position="274"/>
    </location>
</feature>
<feature type="compositionally biased region" description="Acidic residues" evidence="3">
    <location>
        <begin position="790"/>
        <end position="800"/>
    </location>
</feature>
<organism evidence="4 5">
    <name type="scientific">Acanthaster planci</name>
    <name type="common">Crown-of-thorns starfish</name>
    <dbReference type="NCBI Taxonomy" id="133434"/>
    <lineage>
        <taxon>Eukaryota</taxon>
        <taxon>Metazoa</taxon>
        <taxon>Echinodermata</taxon>
        <taxon>Eleutherozoa</taxon>
        <taxon>Asterozoa</taxon>
        <taxon>Asteroidea</taxon>
        <taxon>Valvatacea</taxon>
        <taxon>Valvatida</taxon>
        <taxon>Acanthasteridae</taxon>
        <taxon>Acanthaster</taxon>
    </lineage>
</organism>
<feature type="region of interest" description="Disordered" evidence="3">
    <location>
        <begin position="472"/>
        <end position="495"/>
    </location>
</feature>
<dbReference type="AlphaFoldDB" id="A0A8B7ZII6"/>
<dbReference type="InterPro" id="IPR051655">
    <property type="entry name" value="FAM161"/>
</dbReference>
<feature type="compositionally biased region" description="Polar residues" evidence="3">
    <location>
        <begin position="230"/>
        <end position="274"/>
    </location>
</feature>
<evidence type="ECO:0000256" key="1">
    <source>
        <dbReference type="ARBA" id="ARBA00006663"/>
    </source>
</evidence>
<evidence type="ECO:0000256" key="2">
    <source>
        <dbReference type="ARBA" id="ARBA00023054"/>
    </source>
</evidence>
<accession>A0A8B7ZII6</accession>
<feature type="compositionally biased region" description="Basic and acidic residues" evidence="3">
    <location>
        <begin position="71"/>
        <end position="97"/>
    </location>
</feature>
<protein>
    <submittedName>
        <fullName evidence="5">Protein FAM161B-like</fullName>
    </submittedName>
</protein>
<feature type="region of interest" description="Disordered" evidence="3">
    <location>
        <begin position="736"/>
        <end position="814"/>
    </location>
</feature>
<dbReference type="PANTHER" id="PTHR21501">
    <property type="entry name" value="PROTEIN FAM-161"/>
    <property type="match status" value="1"/>
</dbReference>
<feature type="compositionally biased region" description="Basic and acidic residues" evidence="3">
    <location>
        <begin position="615"/>
        <end position="636"/>
    </location>
</feature>